<dbReference type="AlphaFoldDB" id="A0A5D8QAV6"/>
<organism evidence="1 2">
    <name type="scientific">Calorimonas adulescens</name>
    <dbReference type="NCBI Taxonomy" id="2606906"/>
    <lineage>
        <taxon>Bacteria</taxon>
        <taxon>Bacillati</taxon>
        <taxon>Bacillota</taxon>
        <taxon>Clostridia</taxon>
        <taxon>Thermoanaerobacterales</taxon>
        <taxon>Thermoanaerobacteraceae</taxon>
        <taxon>Calorimonas</taxon>
    </lineage>
</organism>
<evidence type="ECO:0000313" key="1">
    <source>
        <dbReference type="EMBL" id="TZE80916.1"/>
    </source>
</evidence>
<reference evidence="1 2" key="1">
    <citation type="submission" date="2019-08" db="EMBL/GenBank/DDBJ databases">
        <title>Calorimonas adulescens gen. nov., sp. nov., an anaerobic thermophilic bacterium from Sakhalin hot spring.</title>
        <authorList>
            <person name="Khomyakova M.A."/>
            <person name="Merkel A.Y."/>
            <person name="Novikov A."/>
            <person name="Bonch-Osmolovskaya E.A."/>
            <person name="Slobodkin A.I."/>
        </authorList>
    </citation>
    <scope>NUCLEOTIDE SEQUENCE [LARGE SCALE GENOMIC DNA]</scope>
    <source>
        <strain evidence="1 2">A05MB</strain>
    </source>
</reference>
<keyword evidence="2" id="KW-1185">Reference proteome</keyword>
<protein>
    <submittedName>
        <fullName evidence="1">Uncharacterized protein</fullName>
    </submittedName>
</protein>
<gene>
    <name evidence="1" type="ORF">FWJ32_11535</name>
</gene>
<dbReference type="Proteomes" id="UP000322976">
    <property type="component" value="Unassembled WGS sequence"/>
</dbReference>
<dbReference type="EMBL" id="VTPS01000021">
    <property type="protein sequence ID" value="TZE80916.1"/>
    <property type="molecule type" value="Genomic_DNA"/>
</dbReference>
<evidence type="ECO:0000313" key="2">
    <source>
        <dbReference type="Proteomes" id="UP000322976"/>
    </source>
</evidence>
<dbReference type="RefSeq" id="WP_149546109.1">
    <property type="nucleotide sequence ID" value="NZ_VTPS01000021.1"/>
</dbReference>
<comment type="caution">
    <text evidence="1">The sequence shown here is derived from an EMBL/GenBank/DDBJ whole genome shotgun (WGS) entry which is preliminary data.</text>
</comment>
<name>A0A5D8QAV6_9THEO</name>
<accession>A0A5D8QAV6</accession>
<proteinExistence type="predicted"/>
<sequence length="66" mass="7711">MYDKEKKIQEIINFVNDHRESMASQIVGRRMLGDGTLTSNERLEELKNALFNASEDEIDSLYYIVK</sequence>